<evidence type="ECO:0000256" key="7">
    <source>
        <dbReference type="ARBA" id="ARBA00022840"/>
    </source>
</evidence>
<sequence>MRDNFNISMEGDFLVERKRVVVKIGSSSLTNSKGELDHEKFHDHVAAIATMKQAGHEVILVSSGAVAAGFKKLGYPSRPITLKGKQAAAAVGQSILIQTYADKFATYNVTSAQILLTRSDFNDKQRYRNAYETLTELLERSIIPIINENDTVSVAELTFGDNDMLSALVSGLVHADQLIILTDVNGLYTANPLTNTNAVRIDRIEKVTEELLQFASGSSSKVGTGGMQSKLVAANYAVNTGVEVFIGTGIGHTKLTDILDNNGDGTYFERNEKYIPTNKQWVQLSKSSGKIFIDEGAVQALQFGGKSLLPAGVYAYEGQFEKGDVVEVFDRHNCIGRGEILYSSTELEQAMGKRTTELMHYPIEVIHRNQWVKV</sequence>
<evidence type="ECO:0000256" key="5">
    <source>
        <dbReference type="ARBA" id="ARBA00022741"/>
    </source>
</evidence>
<dbReference type="SMART" id="SM00359">
    <property type="entry name" value="PUA"/>
    <property type="match status" value="1"/>
</dbReference>
<feature type="binding site" evidence="8">
    <location>
        <begin position="224"/>
        <end position="230"/>
    </location>
    <ligand>
        <name>ATP</name>
        <dbReference type="ChEBI" id="CHEBI:30616"/>
    </ligand>
</feature>
<keyword evidence="2 8" id="KW-0028">Amino-acid biosynthesis</keyword>
<keyword evidence="6 8" id="KW-0418">Kinase</keyword>
<evidence type="ECO:0000256" key="3">
    <source>
        <dbReference type="ARBA" id="ARBA00022650"/>
    </source>
</evidence>
<dbReference type="PIRSF" id="PIRSF000729">
    <property type="entry name" value="GK"/>
    <property type="match status" value="1"/>
</dbReference>
<dbReference type="PATRIC" id="fig|1224748.3.peg.1119"/>
<gene>
    <name evidence="8 10" type="primary">proB</name>
    <name evidence="10" type="ORF">B857_01125</name>
</gene>
<dbReference type="Pfam" id="PF00696">
    <property type="entry name" value="AA_kinase"/>
    <property type="match status" value="1"/>
</dbReference>
<feature type="binding site" evidence="8">
    <location>
        <position position="162"/>
    </location>
    <ligand>
        <name>substrate</name>
    </ligand>
</feature>
<dbReference type="GO" id="GO:0005524">
    <property type="term" value="F:ATP binding"/>
    <property type="evidence" value="ECO:0007669"/>
    <property type="project" value="UniProtKB-KW"/>
</dbReference>
<dbReference type="InterPro" id="IPR011529">
    <property type="entry name" value="Glu_5kinase"/>
</dbReference>
<keyword evidence="4 8" id="KW-0808">Transferase</keyword>
<dbReference type="EC" id="2.7.2.11" evidence="8"/>
<accession>K1L5K0</accession>
<dbReference type="InterPro" id="IPR004521">
    <property type="entry name" value="Uncharacterised_CHP00451"/>
</dbReference>
<dbReference type="NCBIfam" id="TIGR00451">
    <property type="entry name" value="unchar_dom_2"/>
    <property type="match status" value="1"/>
</dbReference>
<comment type="subcellular location">
    <subcellularLocation>
        <location evidence="8">Cytoplasm</location>
    </subcellularLocation>
</comment>
<dbReference type="InterPro" id="IPR002478">
    <property type="entry name" value="PUA"/>
</dbReference>
<dbReference type="NCBIfam" id="TIGR01027">
    <property type="entry name" value="proB"/>
    <property type="match status" value="1"/>
</dbReference>
<dbReference type="PANTHER" id="PTHR43654:SF1">
    <property type="entry name" value="ISOPENTENYL PHOSPHATE KINASE"/>
    <property type="match status" value="1"/>
</dbReference>
<dbReference type="EMBL" id="AMCK01000004">
    <property type="protein sequence ID" value="EKB45853.1"/>
    <property type="molecule type" value="Genomic_DNA"/>
</dbReference>
<comment type="catalytic activity">
    <reaction evidence="8">
        <text>L-glutamate + ATP = L-glutamyl 5-phosphate + ADP</text>
        <dbReference type="Rhea" id="RHEA:14877"/>
        <dbReference type="ChEBI" id="CHEBI:29985"/>
        <dbReference type="ChEBI" id="CHEBI:30616"/>
        <dbReference type="ChEBI" id="CHEBI:58274"/>
        <dbReference type="ChEBI" id="CHEBI:456216"/>
        <dbReference type="EC" id="2.7.2.11"/>
    </reaction>
</comment>
<dbReference type="CDD" id="cd04242">
    <property type="entry name" value="AAK_G5K_ProB"/>
    <property type="match status" value="1"/>
</dbReference>
<feature type="binding site" evidence="8">
    <location>
        <position position="63"/>
    </location>
    <ligand>
        <name>substrate</name>
    </ligand>
</feature>
<comment type="pathway">
    <text evidence="8">Amino-acid biosynthesis; L-proline biosynthesis; L-glutamate 5-semialdehyde from L-glutamate: step 1/2.</text>
</comment>
<dbReference type="InterPro" id="IPR001057">
    <property type="entry name" value="Glu/AcGlu_kinase"/>
</dbReference>
<dbReference type="PROSITE" id="PS00902">
    <property type="entry name" value="GLUTAMATE_5_KINASE"/>
    <property type="match status" value="1"/>
</dbReference>
<evidence type="ECO:0000313" key="10">
    <source>
        <dbReference type="EMBL" id="EKB45853.1"/>
    </source>
</evidence>
<dbReference type="InterPro" id="IPR036393">
    <property type="entry name" value="AceGlu_kinase-like_sf"/>
</dbReference>
<keyword evidence="1 8" id="KW-0963">Cytoplasm</keyword>
<dbReference type="Pfam" id="PF01472">
    <property type="entry name" value="PUA"/>
    <property type="match status" value="1"/>
</dbReference>
<feature type="domain" description="PUA" evidence="9">
    <location>
        <begin position="289"/>
        <end position="370"/>
    </location>
</feature>
<protein>
    <recommendedName>
        <fullName evidence="8">Glutamate 5-kinase</fullName>
        <ecNumber evidence="8">2.7.2.11</ecNumber>
    </recommendedName>
    <alternativeName>
        <fullName evidence="8">Gamma-glutamyl kinase</fullName>
        <shortName evidence="8">GK</shortName>
    </alternativeName>
</protein>
<dbReference type="GO" id="GO:0005829">
    <property type="term" value="C:cytosol"/>
    <property type="evidence" value="ECO:0007669"/>
    <property type="project" value="TreeGrafter"/>
</dbReference>
<dbReference type="InterPro" id="IPR005715">
    <property type="entry name" value="Glu_5kinase/COase_Synthase"/>
</dbReference>
<dbReference type="AlphaFoldDB" id="K1L5K0"/>
<dbReference type="InterPro" id="IPR036974">
    <property type="entry name" value="PUA_sf"/>
</dbReference>
<dbReference type="GO" id="GO:0003723">
    <property type="term" value="F:RNA binding"/>
    <property type="evidence" value="ECO:0007669"/>
    <property type="project" value="InterPro"/>
</dbReference>
<dbReference type="Gene3D" id="2.30.130.10">
    <property type="entry name" value="PUA domain"/>
    <property type="match status" value="1"/>
</dbReference>
<evidence type="ECO:0000256" key="1">
    <source>
        <dbReference type="ARBA" id="ARBA00022490"/>
    </source>
</evidence>
<evidence type="ECO:0000256" key="6">
    <source>
        <dbReference type="ARBA" id="ARBA00022777"/>
    </source>
</evidence>
<evidence type="ECO:0000256" key="8">
    <source>
        <dbReference type="HAMAP-Rule" id="MF_00456"/>
    </source>
</evidence>
<evidence type="ECO:0000313" key="11">
    <source>
        <dbReference type="Proteomes" id="UP000004738"/>
    </source>
</evidence>
<dbReference type="InterPro" id="IPR015947">
    <property type="entry name" value="PUA-like_sf"/>
</dbReference>
<dbReference type="SUPFAM" id="SSF53633">
    <property type="entry name" value="Carbamate kinase-like"/>
    <property type="match status" value="1"/>
</dbReference>
<dbReference type="GO" id="GO:0004349">
    <property type="term" value="F:glutamate 5-kinase activity"/>
    <property type="evidence" value="ECO:0007669"/>
    <property type="project" value="UniProtKB-UniRule"/>
</dbReference>
<keyword evidence="7 8" id="KW-0067">ATP-binding</keyword>
<organism evidence="10 11">
    <name type="scientific">Solibacillus isronensis B3W22</name>
    <dbReference type="NCBI Taxonomy" id="1224748"/>
    <lineage>
        <taxon>Bacteria</taxon>
        <taxon>Bacillati</taxon>
        <taxon>Bacillota</taxon>
        <taxon>Bacilli</taxon>
        <taxon>Bacillales</taxon>
        <taxon>Caryophanaceae</taxon>
        <taxon>Solibacillus</taxon>
    </lineage>
</organism>
<dbReference type="SUPFAM" id="SSF88697">
    <property type="entry name" value="PUA domain-like"/>
    <property type="match status" value="1"/>
</dbReference>
<dbReference type="PROSITE" id="PS50890">
    <property type="entry name" value="PUA"/>
    <property type="match status" value="1"/>
</dbReference>
<name>K1L5K0_9BACL</name>
<dbReference type="InterPro" id="IPR041739">
    <property type="entry name" value="G5K_ProB"/>
</dbReference>
<feature type="binding site" evidence="8">
    <location>
        <position position="23"/>
    </location>
    <ligand>
        <name>ATP</name>
        <dbReference type="ChEBI" id="CHEBI:30616"/>
    </ligand>
</feature>
<dbReference type="InterPro" id="IPR001048">
    <property type="entry name" value="Asp/Glu/Uridylate_kinase"/>
</dbReference>
<dbReference type="Proteomes" id="UP000004738">
    <property type="component" value="Unassembled WGS sequence"/>
</dbReference>
<dbReference type="CDD" id="cd21157">
    <property type="entry name" value="PUA_G5K"/>
    <property type="match status" value="1"/>
</dbReference>
<dbReference type="FunFam" id="3.40.1160.10:FF:000018">
    <property type="entry name" value="Glutamate 5-kinase"/>
    <property type="match status" value="1"/>
</dbReference>
<comment type="function">
    <text evidence="8">Catalyzes the transfer of a phosphate group to glutamate to form L-glutamate 5-phosphate.</text>
</comment>
<evidence type="ECO:0000256" key="4">
    <source>
        <dbReference type="ARBA" id="ARBA00022679"/>
    </source>
</evidence>
<keyword evidence="5 8" id="KW-0547">Nucleotide-binding</keyword>
<dbReference type="GO" id="GO:0055129">
    <property type="term" value="P:L-proline biosynthetic process"/>
    <property type="evidence" value="ECO:0007669"/>
    <property type="project" value="UniProtKB-UniRule"/>
</dbReference>
<feature type="binding site" evidence="8">
    <location>
        <begin position="182"/>
        <end position="183"/>
    </location>
    <ligand>
        <name>ATP</name>
        <dbReference type="ChEBI" id="CHEBI:30616"/>
    </ligand>
</feature>
<proteinExistence type="inferred from homology"/>
<comment type="similarity">
    <text evidence="8">Belongs to the glutamate 5-kinase family.</text>
</comment>
<dbReference type="Gene3D" id="3.40.1160.10">
    <property type="entry name" value="Acetylglutamate kinase-like"/>
    <property type="match status" value="1"/>
</dbReference>
<comment type="caution">
    <text evidence="10">The sequence shown here is derived from an EMBL/GenBank/DDBJ whole genome shotgun (WGS) entry which is preliminary data.</text>
</comment>
<dbReference type="PRINTS" id="PR00474">
    <property type="entry name" value="GLU5KINASE"/>
</dbReference>
<dbReference type="InterPro" id="IPR019797">
    <property type="entry name" value="Glutamate_5-kinase_CS"/>
</dbReference>
<feature type="binding site" evidence="8">
    <location>
        <position position="150"/>
    </location>
    <ligand>
        <name>substrate</name>
    </ligand>
</feature>
<dbReference type="HAMAP" id="MF_00456">
    <property type="entry name" value="ProB"/>
    <property type="match status" value="1"/>
</dbReference>
<reference evidence="10 11" key="1">
    <citation type="journal article" date="2012" name="J. Bacteriol.">
        <title>Draft Genome Sequence of Bacillus isronensis Strain B3W22, Isolated from the Upper Atmosphere.</title>
        <authorList>
            <person name="Shivaji S."/>
            <person name="Ara S."/>
            <person name="Singh S.K."/>
            <person name="Bandi S."/>
            <person name="Singh A."/>
            <person name="Pinnaka A.K."/>
        </authorList>
    </citation>
    <scope>NUCLEOTIDE SEQUENCE [LARGE SCALE GENOMIC DNA]</scope>
    <source>
        <strain evidence="10 11">B3W22</strain>
    </source>
</reference>
<dbReference type="PANTHER" id="PTHR43654">
    <property type="entry name" value="GLUTAMATE 5-KINASE"/>
    <property type="match status" value="1"/>
</dbReference>
<evidence type="ECO:0000259" key="9">
    <source>
        <dbReference type="SMART" id="SM00359"/>
    </source>
</evidence>
<dbReference type="UniPathway" id="UPA00098">
    <property type="reaction ID" value="UER00359"/>
</dbReference>
<evidence type="ECO:0000256" key="2">
    <source>
        <dbReference type="ARBA" id="ARBA00022605"/>
    </source>
</evidence>
<keyword evidence="3 8" id="KW-0641">Proline biosynthesis</keyword>
<keyword evidence="11" id="KW-1185">Reference proteome</keyword>